<evidence type="ECO:0000259" key="3">
    <source>
        <dbReference type="Pfam" id="PF00501"/>
    </source>
</evidence>
<dbReference type="CDD" id="cd04433">
    <property type="entry name" value="AFD_class_I"/>
    <property type="match status" value="1"/>
</dbReference>
<dbReference type="InterPro" id="IPR025110">
    <property type="entry name" value="AMP-bd_C"/>
</dbReference>
<feature type="domain" description="AMP-binding enzyme C-terminal" evidence="4">
    <location>
        <begin position="433"/>
        <end position="508"/>
    </location>
</feature>
<reference evidence="5 6" key="1">
    <citation type="submission" date="2021-10" db="EMBL/GenBank/DDBJ databases">
        <title>Anaerobic single-cell dispensing facilitates the cultivation of human gut bacteria.</title>
        <authorList>
            <person name="Afrizal A."/>
        </authorList>
    </citation>
    <scope>NUCLEOTIDE SEQUENCE [LARGE SCALE GENOMIC DNA]</scope>
    <source>
        <strain evidence="5 6">CLA-AA-H246</strain>
    </source>
</reference>
<dbReference type="PROSITE" id="PS00455">
    <property type="entry name" value="AMP_BINDING"/>
    <property type="match status" value="1"/>
</dbReference>
<dbReference type="PANTHER" id="PTHR43201:SF5">
    <property type="entry name" value="MEDIUM-CHAIN ACYL-COA LIGASE ACSF2, MITOCHONDRIAL"/>
    <property type="match status" value="1"/>
</dbReference>
<protein>
    <submittedName>
        <fullName evidence="5">Acyl--CoA ligase</fullName>
    </submittedName>
</protein>
<dbReference type="Proteomes" id="UP001299235">
    <property type="component" value="Unassembled WGS sequence"/>
</dbReference>
<feature type="domain" description="AMP-dependent synthetase/ligase" evidence="3">
    <location>
        <begin position="28"/>
        <end position="383"/>
    </location>
</feature>
<proteinExistence type="inferred from homology"/>
<dbReference type="EMBL" id="JAJEQE010000017">
    <property type="protein sequence ID" value="MCC2148960.1"/>
    <property type="molecule type" value="Genomic_DNA"/>
</dbReference>
<dbReference type="SUPFAM" id="SSF56801">
    <property type="entry name" value="Acetyl-CoA synthetase-like"/>
    <property type="match status" value="1"/>
</dbReference>
<dbReference type="InterPro" id="IPR000873">
    <property type="entry name" value="AMP-dep_synth/lig_dom"/>
</dbReference>
<dbReference type="Pfam" id="PF13193">
    <property type="entry name" value="AMP-binding_C"/>
    <property type="match status" value="1"/>
</dbReference>
<evidence type="ECO:0000256" key="1">
    <source>
        <dbReference type="ARBA" id="ARBA00006432"/>
    </source>
</evidence>
<dbReference type="InterPro" id="IPR020845">
    <property type="entry name" value="AMP-binding_CS"/>
</dbReference>
<evidence type="ECO:0000256" key="2">
    <source>
        <dbReference type="ARBA" id="ARBA00022598"/>
    </source>
</evidence>
<dbReference type="GO" id="GO:0016874">
    <property type="term" value="F:ligase activity"/>
    <property type="evidence" value="ECO:0007669"/>
    <property type="project" value="UniProtKB-KW"/>
</dbReference>
<sequence length="523" mass="58247">MKFKAKTERSDQKKEGEHMVRSIVEALAEYAKVQPDKLFLADGKVELTYLDAWKCVYGYAVHLRELGIRRGDHVVVRNSQNAQLVISQLAIQLVGAVFVPIEKNAADDRIAEIIGAVEAKLYLAAKQGEFSCKWETIKDVLSYKMDDAAEMRISESDDENGDSFRFPEPEETAEVLFTTGTTGKSKGIELTYESVIAVSENVIGSVEMKKDSVELIPVPLSHSHGLRRYYSNILNGGSVVIIDGVIFTKKFFGAIEKYHVTAIDLVPAALAALFKLSGDKLGEYADQLDYVQLGSAPIPNHDKEHLRELLPNTRLYNFYGTTESGCSCILDFNAMPDKKNCIGKPSCHAEFVFFDEQGNAIDATEETPGFLACRGTMNMKGYYHEPQLNQEIMRDDYICTKDLAYVGEDGLIYMLGRKDDVIITGGNKVAPDEIEEIAGGFEGIADCACIPVPHPLLGAEPKLFVEMENGAAFDEQGIYEYLQGKLEAYKVPKLIEQIDKIPRTYNGKLQRKKLIEAEKEKTE</sequence>
<comment type="similarity">
    <text evidence="1">Belongs to the ATP-dependent AMP-binding enzyme family.</text>
</comment>
<dbReference type="Gene3D" id="3.30.300.30">
    <property type="match status" value="1"/>
</dbReference>
<organism evidence="5 6">
    <name type="scientific">Hominisplanchenecus faecis</name>
    <dbReference type="NCBI Taxonomy" id="2885351"/>
    <lineage>
        <taxon>Bacteria</taxon>
        <taxon>Bacillati</taxon>
        <taxon>Bacillota</taxon>
        <taxon>Clostridia</taxon>
        <taxon>Lachnospirales</taxon>
        <taxon>Lachnospiraceae</taxon>
        <taxon>Hominisplanchenecus</taxon>
    </lineage>
</organism>
<evidence type="ECO:0000259" key="4">
    <source>
        <dbReference type="Pfam" id="PF13193"/>
    </source>
</evidence>
<name>A0ABS8EUT4_9FIRM</name>
<comment type="caution">
    <text evidence="5">The sequence shown here is derived from an EMBL/GenBank/DDBJ whole genome shotgun (WGS) entry which is preliminary data.</text>
</comment>
<dbReference type="InterPro" id="IPR045851">
    <property type="entry name" value="AMP-bd_C_sf"/>
</dbReference>
<dbReference type="Pfam" id="PF00501">
    <property type="entry name" value="AMP-binding"/>
    <property type="match status" value="1"/>
</dbReference>
<dbReference type="InterPro" id="IPR042099">
    <property type="entry name" value="ANL_N_sf"/>
</dbReference>
<evidence type="ECO:0000313" key="6">
    <source>
        <dbReference type="Proteomes" id="UP001299235"/>
    </source>
</evidence>
<keyword evidence="6" id="KW-1185">Reference proteome</keyword>
<evidence type="ECO:0000313" key="5">
    <source>
        <dbReference type="EMBL" id="MCC2148960.1"/>
    </source>
</evidence>
<keyword evidence="2 5" id="KW-0436">Ligase</keyword>
<dbReference type="PANTHER" id="PTHR43201">
    <property type="entry name" value="ACYL-COA SYNTHETASE"/>
    <property type="match status" value="1"/>
</dbReference>
<gene>
    <name evidence="5" type="ORF">LKD42_06785</name>
</gene>
<dbReference type="Gene3D" id="3.40.50.12780">
    <property type="entry name" value="N-terminal domain of ligase-like"/>
    <property type="match status" value="1"/>
</dbReference>
<dbReference type="RefSeq" id="WP_173899299.1">
    <property type="nucleotide sequence ID" value="NZ_JAJEQE010000017.1"/>
</dbReference>
<accession>A0ABS8EUT4</accession>